<sequence length="52" mass="5772">VKILICIPHFFEAVLAEEARYGSENASKQQEKTKLGQVHRHSTPVVRPGISA</sequence>
<name>A0A382TLF4_9ZZZZ</name>
<accession>A0A382TLF4</accession>
<evidence type="ECO:0000256" key="1">
    <source>
        <dbReference type="SAM" id="MobiDB-lite"/>
    </source>
</evidence>
<gene>
    <name evidence="2" type="ORF">METZ01_LOCUS375793</name>
</gene>
<feature type="non-terminal residue" evidence="2">
    <location>
        <position position="52"/>
    </location>
</feature>
<dbReference type="EMBL" id="UINC01137539">
    <property type="protein sequence ID" value="SVD22939.1"/>
    <property type="molecule type" value="Genomic_DNA"/>
</dbReference>
<feature type="region of interest" description="Disordered" evidence="1">
    <location>
        <begin position="22"/>
        <end position="52"/>
    </location>
</feature>
<reference evidence="2" key="1">
    <citation type="submission" date="2018-05" db="EMBL/GenBank/DDBJ databases">
        <authorList>
            <person name="Lanie J.A."/>
            <person name="Ng W.-L."/>
            <person name="Kazmierczak K.M."/>
            <person name="Andrzejewski T.M."/>
            <person name="Davidsen T.M."/>
            <person name="Wayne K.J."/>
            <person name="Tettelin H."/>
            <person name="Glass J.I."/>
            <person name="Rusch D."/>
            <person name="Podicherti R."/>
            <person name="Tsui H.-C.T."/>
            <person name="Winkler M.E."/>
        </authorList>
    </citation>
    <scope>NUCLEOTIDE SEQUENCE</scope>
</reference>
<organism evidence="2">
    <name type="scientific">marine metagenome</name>
    <dbReference type="NCBI Taxonomy" id="408172"/>
    <lineage>
        <taxon>unclassified sequences</taxon>
        <taxon>metagenomes</taxon>
        <taxon>ecological metagenomes</taxon>
    </lineage>
</organism>
<proteinExistence type="predicted"/>
<protein>
    <submittedName>
        <fullName evidence="2">Uncharacterized protein</fullName>
    </submittedName>
</protein>
<feature type="non-terminal residue" evidence="2">
    <location>
        <position position="1"/>
    </location>
</feature>
<evidence type="ECO:0000313" key="2">
    <source>
        <dbReference type="EMBL" id="SVD22939.1"/>
    </source>
</evidence>
<dbReference type="AlphaFoldDB" id="A0A382TLF4"/>